<evidence type="ECO:0000313" key="4">
    <source>
        <dbReference type="Proteomes" id="UP000625316"/>
    </source>
</evidence>
<organism evidence="3 4">
    <name type="scientific">Romeriopsis navalis LEGE 11480</name>
    <dbReference type="NCBI Taxonomy" id="2777977"/>
    <lineage>
        <taxon>Bacteria</taxon>
        <taxon>Bacillati</taxon>
        <taxon>Cyanobacteriota</taxon>
        <taxon>Cyanophyceae</taxon>
        <taxon>Leptolyngbyales</taxon>
        <taxon>Leptolyngbyaceae</taxon>
        <taxon>Romeriopsis</taxon>
        <taxon>Romeriopsis navalis</taxon>
    </lineage>
</organism>
<comment type="caution">
    <text evidence="1">Lacks conserved residue(s) required for the propagation of feature annotation.</text>
</comment>
<dbReference type="PANTHER" id="PTHR45566">
    <property type="entry name" value="HTH-TYPE TRANSCRIPTIONAL REGULATOR YHJB-RELATED"/>
    <property type="match status" value="1"/>
</dbReference>
<dbReference type="Gene3D" id="3.40.50.2300">
    <property type="match status" value="1"/>
</dbReference>
<evidence type="ECO:0000259" key="2">
    <source>
        <dbReference type="PROSITE" id="PS50110"/>
    </source>
</evidence>
<comment type="caution">
    <text evidence="3">The sequence shown here is derived from an EMBL/GenBank/DDBJ whole genome shotgun (WGS) entry which is preliminary data.</text>
</comment>
<dbReference type="InterPro" id="IPR022552">
    <property type="entry name" value="UPF_Ycf55"/>
</dbReference>
<dbReference type="EMBL" id="JADEXQ010000013">
    <property type="protein sequence ID" value="MBE9029269.1"/>
    <property type="molecule type" value="Genomic_DNA"/>
</dbReference>
<name>A0A928Z281_9CYAN</name>
<dbReference type="SUPFAM" id="SSF52172">
    <property type="entry name" value="CheY-like"/>
    <property type="match status" value="1"/>
</dbReference>
<evidence type="ECO:0000256" key="1">
    <source>
        <dbReference type="PROSITE-ProRule" id="PRU00169"/>
    </source>
</evidence>
<keyword evidence="4" id="KW-1185">Reference proteome</keyword>
<proteinExistence type="predicted"/>
<reference evidence="3" key="1">
    <citation type="submission" date="2020-10" db="EMBL/GenBank/DDBJ databases">
        <authorList>
            <person name="Castelo-Branco R."/>
            <person name="Eusebio N."/>
            <person name="Adriana R."/>
            <person name="Vieira A."/>
            <person name="Brugerolle De Fraissinette N."/>
            <person name="Rezende De Castro R."/>
            <person name="Schneider M.P."/>
            <person name="Vasconcelos V."/>
            <person name="Leao P.N."/>
        </authorList>
    </citation>
    <scope>NUCLEOTIDE SEQUENCE</scope>
    <source>
        <strain evidence="3">LEGE 11480</strain>
    </source>
</reference>
<sequence>MTLDRTASLRVALAETDSLFRLGVQRYLQQSTDWQVVIETGDFNQLLELVTEQQAAAGLPDVLVLGFPGVSNADADLLALLRSLKQAFPYLRLLVLAALEDPLLPEIWWLGVEGCCWRSGGETELAEAIWLVASGQTYWATGMKAAALGQAIVPARAGGRRRGPGSPTWMQIDRSLQAIEQKLRSSQLSFLERLVLQGQRRELRASRWITQRLLPGVPSQPVLSASPAEPIAQIQPTASVSGVQLSNLFDRFAAKLRYPLDNQTDTPLEIDILRLDKQRELFYLVLRKFELIVDELRFSQVPPASLAEQQRQVLVDLWQAVLTEFFGKYYCVSLGGESVSVVATLTQQQQRAEDDILSRIPLVPELLGYLLFQQPLQVDNQQFPASSPVAVAQAEAILENLAIQIANAVIQPLLNQFADVEAIKQGYYDRQRLSTRDIERFRNDLSWRYRLDRYVGDPTAIFESQYCLLVLTESGIDRQDIYAPRRQELDTLTGLPLAVTFMLEVRDAVAPRLKTATAFVGSGLVYVLTEVVGRGLGLVGRGIIKGIGNALNERR</sequence>
<dbReference type="InterPro" id="IPR016837">
    <property type="entry name" value="Uncharacterised_Ycf55_cyanobac"/>
</dbReference>
<gene>
    <name evidence="3" type="ORF">IQ266_05775</name>
</gene>
<dbReference type="InterPro" id="IPR051015">
    <property type="entry name" value="EvgA-like"/>
</dbReference>
<protein>
    <submittedName>
        <fullName evidence="3">DUF3685 domain-containing protein</fullName>
    </submittedName>
</protein>
<dbReference type="Proteomes" id="UP000625316">
    <property type="component" value="Unassembled WGS sequence"/>
</dbReference>
<dbReference type="PROSITE" id="PS50110">
    <property type="entry name" value="RESPONSE_REGULATORY"/>
    <property type="match status" value="1"/>
</dbReference>
<dbReference type="GO" id="GO:0000160">
    <property type="term" value="P:phosphorelay signal transduction system"/>
    <property type="evidence" value="ECO:0007669"/>
    <property type="project" value="InterPro"/>
</dbReference>
<dbReference type="InterPro" id="IPR001789">
    <property type="entry name" value="Sig_transdc_resp-reg_receiver"/>
</dbReference>
<dbReference type="InterPro" id="IPR011006">
    <property type="entry name" value="CheY-like_superfamily"/>
</dbReference>
<dbReference type="Pfam" id="PF12452">
    <property type="entry name" value="DUF3685"/>
    <property type="match status" value="1"/>
</dbReference>
<feature type="domain" description="Response regulatory" evidence="2">
    <location>
        <begin position="10"/>
        <end position="133"/>
    </location>
</feature>
<dbReference type="RefSeq" id="WP_264324089.1">
    <property type="nucleotide sequence ID" value="NZ_JADEXQ010000013.1"/>
</dbReference>
<evidence type="ECO:0000313" key="3">
    <source>
        <dbReference type="EMBL" id="MBE9029269.1"/>
    </source>
</evidence>
<dbReference type="PANTHER" id="PTHR45566:SF2">
    <property type="entry name" value="NARL SUBFAMILY"/>
    <property type="match status" value="1"/>
</dbReference>
<accession>A0A928Z281</accession>
<dbReference type="PIRSF" id="PIRSF026434">
    <property type="entry name" value="RR_ycf55_prd"/>
    <property type="match status" value="1"/>
</dbReference>
<dbReference type="AlphaFoldDB" id="A0A928Z281"/>